<keyword evidence="1" id="KW-0812">Transmembrane</keyword>
<keyword evidence="1" id="KW-0472">Membrane</keyword>
<evidence type="ECO:0000256" key="1">
    <source>
        <dbReference type="SAM" id="Phobius"/>
    </source>
</evidence>
<accession>A0ABY7HS95</accession>
<dbReference type="RefSeq" id="WP_072045085.1">
    <property type="nucleotide sequence ID" value="NZ_CP114058.1"/>
</dbReference>
<proteinExistence type="predicted"/>
<sequence>MVKSMLGLGCKNKALMCLMRPSDFLYQPTIYRSNLSAARSRQKGSYILSSFTFKRFSLFIPSQQPRSLTDLTHSLNQPDSVIGFFTGLLTVMVSGLSFMTMPPREKKRAARLINNLSTLVSSLRYSLAQLGLKGDQT</sequence>
<evidence type="ECO:0000313" key="3">
    <source>
        <dbReference type="Proteomes" id="UP001164712"/>
    </source>
</evidence>
<keyword evidence="1" id="KW-1133">Transmembrane helix</keyword>
<keyword evidence="3" id="KW-1185">Reference proteome</keyword>
<reference evidence="2" key="1">
    <citation type="submission" date="2022-12" db="EMBL/GenBank/DDBJ databases">
        <title>Complete genome sequence of an Australian strain of Rouxiella badensis DAR84756 and resolution of the R. badensis DSM100043 and R. chamberiensis DSM28324 genomes.</title>
        <authorList>
            <person name="Paul S."/>
            <person name="Anderson P.J."/>
            <person name="Maynard G."/>
            <person name="Dyall-Smith M."/>
            <person name="Kudinha T."/>
        </authorList>
    </citation>
    <scope>NUCLEOTIDE SEQUENCE</scope>
    <source>
        <strain evidence="2">DSM 28324</strain>
    </source>
</reference>
<protein>
    <submittedName>
        <fullName evidence="2">Uncharacterized protein</fullName>
    </submittedName>
</protein>
<feature type="transmembrane region" description="Helical" evidence="1">
    <location>
        <begin position="81"/>
        <end position="101"/>
    </location>
</feature>
<evidence type="ECO:0000313" key="2">
    <source>
        <dbReference type="EMBL" id="WAT02235.1"/>
    </source>
</evidence>
<gene>
    <name evidence="2" type="ORF">O1V66_06230</name>
</gene>
<dbReference type="EMBL" id="CP114058">
    <property type="protein sequence ID" value="WAT02235.1"/>
    <property type="molecule type" value="Genomic_DNA"/>
</dbReference>
<dbReference type="Proteomes" id="UP001164712">
    <property type="component" value="Chromosome"/>
</dbReference>
<organism evidence="2 3">
    <name type="scientific">Rouxiella chamberiensis</name>
    <dbReference type="NCBI Taxonomy" id="1513468"/>
    <lineage>
        <taxon>Bacteria</taxon>
        <taxon>Pseudomonadati</taxon>
        <taxon>Pseudomonadota</taxon>
        <taxon>Gammaproteobacteria</taxon>
        <taxon>Enterobacterales</taxon>
        <taxon>Yersiniaceae</taxon>
        <taxon>Rouxiella</taxon>
    </lineage>
</organism>
<name>A0ABY7HS95_9GAMM</name>